<reference evidence="2" key="1">
    <citation type="submission" date="2015-11" db="EMBL/GenBank/DDBJ databases">
        <title>Complete genome sequence of a polyethylene-glycol degrader Sphingopyxis macrogoltabida 203N (NBRC 111659).</title>
        <authorList>
            <person name="Yoshiyuki O."/>
            <person name="Shouta N."/>
            <person name="Nagata Y."/>
            <person name="Numata M."/>
            <person name="Tsuchikane K."/>
            <person name="Hosoyama A."/>
            <person name="Yamazoe A."/>
            <person name="Tsuda M."/>
            <person name="Fujita N."/>
            <person name="Kawai F."/>
        </authorList>
    </citation>
    <scope>NUCLEOTIDE SEQUENCE [LARGE SCALE GENOMIC DNA]</scope>
    <source>
        <strain evidence="2">203N</strain>
        <plasmid evidence="2">unnamed1</plasmid>
    </source>
</reference>
<evidence type="ECO:0000313" key="1">
    <source>
        <dbReference type="EMBL" id="AMU92824.1"/>
    </source>
</evidence>
<evidence type="ECO:0000313" key="2">
    <source>
        <dbReference type="Proteomes" id="UP000076088"/>
    </source>
</evidence>
<keyword evidence="1" id="KW-0614">Plasmid</keyword>
<dbReference type="AlphaFoldDB" id="A0AAC9AZU3"/>
<geneLocation type="plasmid" evidence="1 2">
    <name>unnamed1</name>
</geneLocation>
<protein>
    <submittedName>
        <fullName evidence="1">Uncharacterized protein</fullName>
    </submittedName>
</protein>
<gene>
    <name evidence="1" type="ORF">ATM17_31700</name>
</gene>
<organism evidence="1 2">
    <name type="scientific">Sphingopyxis macrogoltabida</name>
    <name type="common">Sphingomonas macrogoltabidus</name>
    <dbReference type="NCBI Taxonomy" id="33050"/>
    <lineage>
        <taxon>Bacteria</taxon>
        <taxon>Pseudomonadati</taxon>
        <taxon>Pseudomonadota</taxon>
        <taxon>Alphaproteobacteria</taxon>
        <taxon>Sphingomonadales</taxon>
        <taxon>Sphingomonadaceae</taxon>
        <taxon>Sphingopyxis</taxon>
    </lineage>
</organism>
<dbReference type="Proteomes" id="UP000076088">
    <property type="component" value="Plasmid unnamed1"/>
</dbReference>
<dbReference type="EMBL" id="CP013345">
    <property type="protein sequence ID" value="AMU92824.1"/>
    <property type="molecule type" value="Genomic_DNA"/>
</dbReference>
<accession>A0AAC9AZU3</accession>
<dbReference type="RefSeq" id="WP_054735292.1">
    <property type="nucleotide sequence ID" value="NZ_CP009430.1"/>
</dbReference>
<dbReference type="KEGG" id="smaz:LH19_27725"/>
<name>A0AAC9AZU3_SPHMC</name>
<reference evidence="1 2" key="2">
    <citation type="journal article" date="2016" name="Genome Announc.">
        <title>Complete Genome Sequence of Sphingopyxis macrogoltabida Strain 203N (NBRC 111659), a Polyethylene Glycol Degrader.</title>
        <authorList>
            <person name="Ohtsubo Y."/>
            <person name="Nonoyama S."/>
            <person name="Nagata Y."/>
            <person name="Numata M."/>
            <person name="Tsuchikane K."/>
            <person name="Hosoyama A."/>
            <person name="Yamazoe A."/>
            <person name="Tsuda M."/>
            <person name="Fujita N."/>
            <person name="Kawai F."/>
        </authorList>
    </citation>
    <scope>NUCLEOTIDE SEQUENCE [LARGE SCALE GENOMIC DNA]</scope>
    <source>
        <strain evidence="1 2">203N</strain>
    </source>
</reference>
<proteinExistence type="predicted"/>
<keyword evidence="2" id="KW-1185">Reference proteome</keyword>
<sequence>MVETHQLLGALRRAALAATPAEIADAHEQAASLLVDAGWSEAAEAVRAVLSDESHGAAPRPCAEPPADIPFSVALSPDEYDVATILAFDPDADIAPGAFSRSDPGGRSFLLPRDAMPDRSWRKLARACSADHSADGDTILRTFLAARRASAA</sequence>